<gene>
    <name evidence="1" type="ORF">TPC1_30407</name>
</gene>
<dbReference type="EMBL" id="GDID01006508">
    <property type="protein sequence ID" value="JAP90098.1"/>
    <property type="molecule type" value="Transcribed_RNA"/>
</dbReference>
<organism evidence="1">
    <name type="scientific">Trepomonas sp. PC1</name>
    <dbReference type="NCBI Taxonomy" id="1076344"/>
    <lineage>
        <taxon>Eukaryota</taxon>
        <taxon>Metamonada</taxon>
        <taxon>Diplomonadida</taxon>
        <taxon>Hexamitidae</taxon>
        <taxon>Hexamitinae</taxon>
        <taxon>Trepomonas</taxon>
    </lineage>
</organism>
<accession>A0A146K0U7</accession>
<name>A0A146K0U7_9EUKA</name>
<feature type="non-terminal residue" evidence="1">
    <location>
        <position position="1"/>
    </location>
</feature>
<evidence type="ECO:0000313" key="1">
    <source>
        <dbReference type="EMBL" id="JAP90098.1"/>
    </source>
</evidence>
<sequence length="638" mass="73931">TIKLIKNQTSNAQQSQEISQLLSKFQQTKQVTTVQLDVLLEQLINNLYTNKQSYGTFAQSLIILFNLSKDGDAMLKKVAPIFKEVLQATNPQNAVQMESLSQLFIKVASNPDFTEFSDLMFSIIEQGCNQVSFQLSLKSNIVDAFSSLLQSQAQFPSVNISPLILLYSLQELLVFDQEKGELFLEDFLAQKLDLDLQKQFFSSNNKSQHRLFKIFANLKNIQNCFLFMLAQIKSNNQKLNNLLIKQGSFFAKTAFSNFLLVLMLKNKKVEVAKTQLILGYLSGICQTKDFIYQPQKEFFDTEEDVMQILQRDQKKLLSQSLTALMEAVYENMLENQIHEEQFTSMSQIMLTMANYDLKYIDYQFTLLKQEEAKEQQIVSQILQHLANQLFHITNLEKQVLAISVFLQGLQELKQIDSNTFQAIIKKCYTTLTLICQNTLQNSKNLSIKTISQTEQKIQSQQLLNCVKQLKNMLQIEQIYVFQSKSEYLQALIKLITNNQTKDGNNERVFYLQSLSSYFSNIKDQDDVKLLISFLLSDEFNQIIGQCCSQPDTTSYLMMFQQLYQTIWLMAQAADQKQEDKVLCIIQMTFYENPELKQDIVKVFPWFLLDKMEQHINNPDFFDFVVNTIISQLTFIIDN</sequence>
<protein>
    <submittedName>
        <fullName evidence="1">Uncharacterized protein</fullName>
    </submittedName>
</protein>
<dbReference type="AlphaFoldDB" id="A0A146K0U7"/>
<feature type="non-terminal residue" evidence="1">
    <location>
        <position position="638"/>
    </location>
</feature>
<proteinExistence type="predicted"/>
<reference evidence="1" key="1">
    <citation type="submission" date="2015-07" db="EMBL/GenBank/DDBJ databases">
        <title>Adaptation to a free-living lifestyle via gene acquisitions in the diplomonad Trepomonas sp. PC1.</title>
        <authorList>
            <person name="Xu F."/>
            <person name="Jerlstrom-Hultqvist J."/>
            <person name="Kolisko M."/>
            <person name="Simpson A.G.B."/>
            <person name="Roger A.J."/>
            <person name="Svard S.G."/>
            <person name="Andersson J.O."/>
        </authorList>
    </citation>
    <scope>NUCLEOTIDE SEQUENCE</scope>
    <source>
        <strain evidence="1">PC1</strain>
    </source>
</reference>